<keyword evidence="6 9" id="KW-0472">Membrane</keyword>
<dbReference type="SUPFAM" id="SSF103473">
    <property type="entry name" value="MFS general substrate transporter"/>
    <property type="match status" value="1"/>
</dbReference>
<evidence type="ECO:0000256" key="2">
    <source>
        <dbReference type="ARBA" id="ARBA00010992"/>
    </source>
</evidence>
<feature type="transmembrane region" description="Helical" evidence="9">
    <location>
        <begin position="477"/>
        <end position="495"/>
    </location>
</feature>
<evidence type="ECO:0000313" key="11">
    <source>
        <dbReference type="EMBL" id="KAF2096409.1"/>
    </source>
</evidence>
<feature type="transmembrane region" description="Helical" evidence="9">
    <location>
        <begin position="122"/>
        <end position="140"/>
    </location>
</feature>
<feature type="transmembrane region" description="Helical" evidence="9">
    <location>
        <begin position="516"/>
        <end position="536"/>
    </location>
</feature>
<comment type="subcellular location">
    <subcellularLocation>
        <location evidence="1">Membrane</location>
        <topology evidence="1">Multi-pass membrane protein</topology>
    </subcellularLocation>
</comment>
<comment type="caution">
    <text evidence="11">The sequence shown here is derived from an EMBL/GenBank/DDBJ whole genome shotgun (WGS) entry which is preliminary data.</text>
</comment>
<dbReference type="AlphaFoldDB" id="A0A9P4ICE8"/>
<evidence type="ECO:0000256" key="5">
    <source>
        <dbReference type="ARBA" id="ARBA00022989"/>
    </source>
</evidence>
<dbReference type="InterPro" id="IPR003663">
    <property type="entry name" value="Sugar/inositol_transpt"/>
</dbReference>
<evidence type="ECO:0000256" key="6">
    <source>
        <dbReference type="ARBA" id="ARBA00023136"/>
    </source>
</evidence>
<dbReference type="GO" id="GO:0015791">
    <property type="term" value="P:polyol transmembrane transport"/>
    <property type="evidence" value="ECO:0007669"/>
    <property type="project" value="UniProtKB-ARBA"/>
</dbReference>
<keyword evidence="5 9" id="KW-1133">Transmembrane helix</keyword>
<evidence type="ECO:0000313" key="12">
    <source>
        <dbReference type="Proteomes" id="UP000799772"/>
    </source>
</evidence>
<feature type="transmembrane region" description="Helical" evidence="9">
    <location>
        <begin position="448"/>
        <end position="471"/>
    </location>
</feature>
<dbReference type="InterPro" id="IPR005828">
    <property type="entry name" value="MFS_sugar_transport-like"/>
</dbReference>
<dbReference type="NCBIfam" id="TIGR00879">
    <property type="entry name" value="SP"/>
    <property type="match status" value="1"/>
</dbReference>
<dbReference type="GO" id="GO:0015798">
    <property type="term" value="P:myo-inositol transport"/>
    <property type="evidence" value="ECO:0007669"/>
    <property type="project" value="UniProtKB-ARBA"/>
</dbReference>
<evidence type="ECO:0000256" key="9">
    <source>
        <dbReference type="SAM" id="Phobius"/>
    </source>
</evidence>
<dbReference type="PANTHER" id="PTHR48020:SF25">
    <property type="entry name" value="SUGAR TRANSPORTER, PUTATIVE (AFU_ORTHOLOGUE AFUA_7G05830)-RELATED"/>
    <property type="match status" value="1"/>
</dbReference>
<organism evidence="11 12">
    <name type="scientific">Rhizodiscina lignyota</name>
    <dbReference type="NCBI Taxonomy" id="1504668"/>
    <lineage>
        <taxon>Eukaryota</taxon>
        <taxon>Fungi</taxon>
        <taxon>Dikarya</taxon>
        <taxon>Ascomycota</taxon>
        <taxon>Pezizomycotina</taxon>
        <taxon>Dothideomycetes</taxon>
        <taxon>Pleosporomycetidae</taxon>
        <taxon>Aulographales</taxon>
        <taxon>Rhizodiscinaceae</taxon>
        <taxon>Rhizodiscina</taxon>
    </lineage>
</organism>
<dbReference type="PRINTS" id="PR00171">
    <property type="entry name" value="SUGRTRNSPORT"/>
</dbReference>
<evidence type="ECO:0000256" key="7">
    <source>
        <dbReference type="RuleBase" id="RU003346"/>
    </source>
</evidence>
<evidence type="ECO:0000256" key="3">
    <source>
        <dbReference type="ARBA" id="ARBA00022448"/>
    </source>
</evidence>
<accession>A0A9P4ICE8</accession>
<feature type="transmembrane region" description="Helical" evidence="9">
    <location>
        <begin position="258"/>
        <end position="276"/>
    </location>
</feature>
<gene>
    <name evidence="11" type="ORF">NA57DRAFT_42911</name>
</gene>
<dbReference type="FunFam" id="1.20.1250.20:FF:000100">
    <property type="entry name" value="MFS sugar transporter, putative"/>
    <property type="match status" value="1"/>
</dbReference>
<evidence type="ECO:0000256" key="4">
    <source>
        <dbReference type="ARBA" id="ARBA00022692"/>
    </source>
</evidence>
<feature type="region of interest" description="Disordered" evidence="8">
    <location>
        <begin position="1"/>
        <end position="28"/>
    </location>
</feature>
<feature type="transmembrane region" description="Helical" evidence="9">
    <location>
        <begin position="167"/>
        <end position="189"/>
    </location>
</feature>
<dbReference type="GO" id="GO:0022857">
    <property type="term" value="F:transmembrane transporter activity"/>
    <property type="evidence" value="ECO:0007669"/>
    <property type="project" value="InterPro"/>
</dbReference>
<evidence type="ECO:0000259" key="10">
    <source>
        <dbReference type="PROSITE" id="PS50850"/>
    </source>
</evidence>
<feature type="transmembrane region" description="Helical" evidence="9">
    <location>
        <begin position="548"/>
        <end position="568"/>
    </location>
</feature>
<dbReference type="OrthoDB" id="5290825at2759"/>
<dbReference type="GO" id="GO:0016020">
    <property type="term" value="C:membrane"/>
    <property type="evidence" value="ECO:0007669"/>
    <property type="project" value="UniProtKB-SubCell"/>
</dbReference>
<dbReference type="PROSITE" id="PS50850">
    <property type="entry name" value="MFS"/>
    <property type="match status" value="1"/>
</dbReference>
<dbReference type="Proteomes" id="UP000799772">
    <property type="component" value="Unassembled WGS sequence"/>
</dbReference>
<dbReference type="PANTHER" id="PTHR48020">
    <property type="entry name" value="PROTON MYO-INOSITOL COTRANSPORTER"/>
    <property type="match status" value="1"/>
</dbReference>
<dbReference type="EMBL" id="ML978129">
    <property type="protein sequence ID" value="KAF2096409.1"/>
    <property type="molecule type" value="Genomic_DNA"/>
</dbReference>
<comment type="similarity">
    <text evidence="2 7">Belongs to the major facilitator superfamily. Sugar transporter (TC 2.A.1.1) family.</text>
</comment>
<evidence type="ECO:0000256" key="8">
    <source>
        <dbReference type="SAM" id="MobiDB-lite"/>
    </source>
</evidence>
<dbReference type="InterPro" id="IPR020846">
    <property type="entry name" value="MFS_dom"/>
</dbReference>
<feature type="transmembrane region" description="Helical" evidence="9">
    <location>
        <begin position="416"/>
        <end position="436"/>
    </location>
</feature>
<reference evidence="11" key="1">
    <citation type="journal article" date="2020" name="Stud. Mycol.">
        <title>101 Dothideomycetes genomes: a test case for predicting lifestyles and emergence of pathogens.</title>
        <authorList>
            <person name="Haridas S."/>
            <person name="Albert R."/>
            <person name="Binder M."/>
            <person name="Bloem J."/>
            <person name="Labutti K."/>
            <person name="Salamov A."/>
            <person name="Andreopoulos B."/>
            <person name="Baker S."/>
            <person name="Barry K."/>
            <person name="Bills G."/>
            <person name="Bluhm B."/>
            <person name="Cannon C."/>
            <person name="Castanera R."/>
            <person name="Culley D."/>
            <person name="Daum C."/>
            <person name="Ezra D."/>
            <person name="Gonzalez J."/>
            <person name="Henrissat B."/>
            <person name="Kuo A."/>
            <person name="Liang C."/>
            <person name="Lipzen A."/>
            <person name="Lutzoni F."/>
            <person name="Magnuson J."/>
            <person name="Mondo S."/>
            <person name="Nolan M."/>
            <person name="Ohm R."/>
            <person name="Pangilinan J."/>
            <person name="Park H.-J."/>
            <person name="Ramirez L."/>
            <person name="Alfaro M."/>
            <person name="Sun H."/>
            <person name="Tritt A."/>
            <person name="Yoshinaga Y."/>
            <person name="Zwiers L.-H."/>
            <person name="Turgeon B."/>
            <person name="Goodwin S."/>
            <person name="Spatafora J."/>
            <person name="Crous P."/>
            <person name="Grigoriev I."/>
        </authorList>
    </citation>
    <scope>NUCLEOTIDE SEQUENCE</scope>
    <source>
        <strain evidence="11">CBS 133067</strain>
    </source>
</reference>
<keyword evidence="3 7" id="KW-0813">Transport</keyword>
<dbReference type="Gene3D" id="1.20.1250.20">
    <property type="entry name" value="MFS general substrate transporter like domains"/>
    <property type="match status" value="1"/>
</dbReference>
<keyword evidence="12" id="KW-1185">Reference proteome</keyword>
<feature type="transmembrane region" description="Helical" evidence="9">
    <location>
        <begin position="201"/>
        <end position="218"/>
    </location>
</feature>
<feature type="transmembrane region" description="Helical" evidence="9">
    <location>
        <begin position="224"/>
        <end position="246"/>
    </location>
</feature>
<feature type="transmembrane region" description="Helical" evidence="9">
    <location>
        <begin position="296"/>
        <end position="315"/>
    </location>
</feature>
<dbReference type="Pfam" id="PF00083">
    <property type="entry name" value="Sugar_tr"/>
    <property type="match status" value="1"/>
</dbReference>
<name>A0A9P4ICE8_9PEZI</name>
<dbReference type="InterPro" id="IPR036259">
    <property type="entry name" value="MFS_trans_sf"/>
</dbReference>
<dbReference type="InterPro" id="IPR050814">
    <property type="entry name" value="Myo-inositol_Transporter"/>
</dbReference>
<sequence length="633" mass="71675">MNVNDHIDGSSRKSEEKDPDYGHIPERPRNFSIASAADRMRYNANARLQNPLEEFSEDDLEQMALDFCKDHAVSEESDIRAFRLGAILAKNPAHYEKLRNLASAEEMDILEKEFKHRWSQPWLLYLVIILCSTCAAVQGMDETVVNGAQLFYTGQLGINNGDERSTWLTGLVNSAPYLCCAFIGCWLTVPYNHIFGRRGTIFITCLFSALACFWQGFVNTWWHMFIARFALGLGIGPKSATVPIYAAECSPPAIRGALVMQWQMWTAFGIMVGYAADLAFYNVPDKHNIVGLNWRLMMASAMLPAVIVCCFVFMCPESPRWYMSKGRHFKAYESMCRLRYDKIQAARDIFYMNQLLEAEAQVAIGQNKMLELVRVPRNRRAMLASEIVMFMQQFCGVNVIAYYSSSIFVESGFSELSALGASMGFGVINFLFALPAVYTIDTFGRRNLLLTTFPLMAICMLFTGFSFWIPLDTNRSAHVGCIALGIYLFGMVYSPGEGPVPFTYSAEAYPLYVREYGMGLATATTWFFNFVLSITWPSLLAAFTPQGAFSWYAGWNIVGFFLVLFFLVETKGKTLEELDMVFSVPTHKHAAYGVQQLFYWFRRYLLFQRGAKAPQLYDETEMIAEAAEIGHKA</sequence>
<feature type="domain" description="Major facilitator superfamily (MFS) profile" evidence="10">
    <location>
        <begin position="127"/>
        <end position="571"/>
    </location>
</feature>
<protein>
    <submittedName>
        <fullName evidence="11">Myo-inositol transporter</fullName>
    </submittedName>
</protein>
<evidence type="ECO:0000256" key="1">
    <source>
        <dbReference type="ARBA" id="ARBA00004141"/>
    </source>
</evidence>
<proteinExistence type="inferred from homology"/>
<keyword evidence="4 9" id="KW-0812">Transmembrane</keyword>
<feature type="transmembrane region" description="Helical" evidence="9">
    <location>
        <begin position="383"/>
        <end position="404"/>
    </location>
</feature>